<proteinExistence type="predicted"/>
<reference evidence="1" key="1">
    <citation type="submission" date="2022-05" db="EMBL/GenBank/DDBJ databases">
        <title>The Musa troglodytarum L. genome provides insights into the mechanism of non-climacteric behaviour and enrichment of carotenoids.</title>
        <authorList>
            <person name="Wang J."/>
        </authorList>
    </citation>
    <scope>NUCLEOTIDE SEQUENCE</scope>
    <source>
        <tissue evidence="1">Leaf</tissue>
    </source>
</reference>
<dbReference type="AlphaFoldDB" id="A0A9E7GNT5"/>
<name>A0A9E7GNT5_9LILI</name>
<evidence type="ECO:0000313" key="1">
    <source>
        <dbReference type="EMBL" id="URE18721.1"/>
    </source>
</evidence>
<sequence length="133" mass="14678">MRWIPAAGGGAPAVRTWIRPGSGRPVRSGASASMLRTTGPPHMWVAEMAAASKRRSQTLTSSAAAMPQGKLHPLAWNTVSVHRDLGFFGTDQSMGESTMTRKRSRWRQWTTPSGRRWCLKLEHHCSTQPNVNV</sequence>
<dbReference type="Proteomes" id="UP001055439">
    <property type="component" value="Chromosome 7"/>
</dbReference>
<gene>
    <name evidence="1" type="ORF">MUK42_34673</name>
</gene>
<dbReference type="OrthoDB" id="10303265at2759"/>
<dbReference type="EMBL" id="CP097509">
    <property type="protein sequence ID" value="URE18721.1"/>
    <property type="molecule type" value="Genomic_DNA"/>
</dbReference>
<organism evidence="1 2">
    <name type="scientific">Musa troglodytarum</name>
    <name type="common">fe'i banana</name>
    <dbReference type="NCBI Taxonomy" id="320322"/>
    <lineage>
        <taxon>Eukaryota</taxon>
        <taxon>Viridiplantae</taxon>
        <taxon>Streptophyta</taxon>
        <taxon>Embryophyta</taxon>
        <taxon>Tracheophyta</taxon>
        <taxon>Spermatophyta</taxon>
        <taxon>Magnoliopsida</taxon>
        <taxon>Liliopsida</taxon>
        <taxon>Zingiberales</taxon>
        <taxon>Musaceae</taxon>
        <taxon>Musa</taxon>
    </lineage>
</organism>
<accession>A0A9E7GNT5</accession>
<evidence type="ECO:0000313" key="2">
    <source>
        <dbReference type="Proteomes" id="UP001055439"/>
    </source>
</evidence>
<keyword evidence="2" id="KW-1185">Reference proteome</keyword>
<protein>
    <submittedName>
        <fullName evidence="1">Uncharacterized protein</fullName>
    </submittedName>
</protein>